<reference evidence="7 8" key="1">
    <citation type="submission" date="2017-12" db="EMBL/GenBank/DDBJ databases">
        <title>Phylogenetic diversity of female urinary microbiome.</title>
        <authorList>
            <person name="Thomas-White K."/>
            <person name="Wolfe A.J."/>
        </authorList>
    </citation>
    <scope>NUCLEOTIDE SEQUENCE [LARGE SCALE GENOMIC DNA]</scope>
    <source>
        <strain evidence="7 8">UMB0319</strain>
    </source>
</reference>
<dbReference type="EMBL" id="PKHA01000009">
    <property type="protein sequence ID" value="PKY98231.1"/>
    <property type="molecule type" value="Genomic_DNA"/>
</dbReference>
<dbReference type="InterPro" id="IPR020846">
    <property type="entry name" value="MFS_dom"/>
</dbReference>
<dbReference type="Gene3D" id="1.20.1250.20">
    <property type="entry name" value="MFS general substrate transporter like domains"/>
    <property type="match status" value="1"/>
</dbReference>
<dbReference type="SUPFAM" id="SSF103473">
    <property type="entry name" value="MFS general substrate transporter"/>
    <property type="match status" value="1"/>
</dbReference>
<evidence type="ECO:0000256" key="5">
    <source>
        <dbReference type="SAM" id="Phobius"/>
    </source>
</evidence>
<protein>
    <submittedName>
        <fullName evidence="7">MFS transporter</fullName>
    </submittedName>
</protein>
<dbReference type="InterPro" id="IPR011701">
    <property type="entry name" value="MFS"/>
</dbReference>
<dbReference type="GO" id="GO:0005886">
    <property type="term" value="C:plasma membrane"/>
    <property type="evidence" value="ECO:0007669"/>
    <property type="project" value="UniProtKB-SubCell"/>
</dbReference>
<dbReference type="PANTHER" id="PTHR23546">
    <property type="entry name" value="TRANSPORT PROTEIN"/>
    <property type="match status" value="1"/>
</dbReference>
<dbReference type="GO" id="GO:0022857">
    <property type="term" value="F:transmembrane transporter activity"/>
    <property type="evidence" value="ECO:0007669"/>
    <property type="project" value="InterPro"/>
</dbReference>
<evidence type="ECO:0000256" key="1">
    <source>
        <dbReference type="ARBA" id="ARBA00004651"/>
    </source>
</evidence>
<dbReference type="InterPro" id="IPR036259">
    <property type="entry name" value="MFS_trans_sf"/>
</dbReference>
<name>A0A2I1KRI6_9ACTO</name>
<evidence type="ECO:0000259" key="6">
    <source>
        <dbReference type="PROSITE" id="PS50850"/>
    </source>
</evidence>
<organism evidence="7 8">
    <name type="scientific">Actinomyces urogenitalis</name>
    <dbReference type="NCBI Taxonomy" id="103621"/>
    <lineage>
        <taxon>Bacteria</taxon>
        <taxon>Bacillati</taxon>
        <taxon>Actinomycetota</taxon>
        <taxon>Actinomycetes</taxon>
        <taxon>Actinomycetales</taxon>
        <taxon>Actinomycetaceae</taxon>
        <taxon>Actinomyces</taxon>
    </lineage>
</organism>
<feature type="transmembrane region" description="Helical" evidence="5">
    <location>
        <begin position="21"/>
        <end position="40"/>
    </location>
</feature>
<dbReference type="PANTHER" id="PTHR23546:SF1">
    <property type="entry name" value="MEMBRANE PROTEIN"/>
    <property type="match status" value="1"/>
</dbReference>
<comment type="subcellular location">
    <subcellularLocation>
        <location evidence="1">Cell membrane</location>
        <topology evidence="1">Multi-pass membrane protein</topology>
    </subcellularLocation>
</comment>
<dbReference type="AlphaFoldDB" id="A0A2I1KRI6"/>
<evidence type="ECO:0000313" key="8">
    <source>
        <dbReference type="Proteomes" id="UP000234778"/>
    </source>
</evidence>
<feature type="transmembrane region" description="Helical" evidence="5">
    <location>
        <begin position="118"/>
        <end position="143"/>
    </location>
</feature>
<dbReference type="PROSITE" id="PS50850">
    <property type="entry name" value="MFS"/>
    <property type="match status" value="1"/>
</dbReference>
<keyword evidence="3 5" id="KW-1133">Transmembrane helix</keyword>
<comment type="caution">
    <text evidence="7">The sequence shown here is derived from an EMBL/GenBank/DDBJ whole genome shotgun (WGS) entry which is preliminary data.</text>
</comment>
<gene>
    <name evidence="7" type="ORF">CYJ26_08350</name>
</gene>
<feature type="transmembrane region" description="Helical" evidence="5">
    <location>
        <begin position="164"/>
        <end position="191"/>
    </location>
</feature>
<feature type="transmembrane region" description="Helical" evidence="5">
    <location>
        <begin position="257"/>
        <end position="279"/>
    </location>
</feature>
<accession>A0A2I1KRI6</accession>
<proteinExistence type="predicted"/>
<feature type="transmembrane region" description="Helical" evidence="5">
    <location>
        <begin position="92"/>
        <end position="112"/>
    </location>
</feature>
<feature type="transmembrane region" description="Helical" evidence="5">
    <location>
        <begin position="60"/>
        <end position="80"/>
    </location>
</feature>
<evidence type="ECO:0000256" key="3">
    <source>
        <dbReference type="ARBA" id="ARBA00022989"/>
    </source>
</evidence>
<feature type="transmembrane region" description="Helical" evidence="5">
    <location>
        <begin position="325"/>
        <end position="349"/>
    </location>
</feature>
<keyword evidence="4 5" id="KW-0472">Membrane</keyword>
<sequence length="439" mass="45430">MDQGGAVPETTPLPSSQPRSLAASATLRALLIIVLLTYVAQNMLNVSIAPLSRALDLAEWVVGLAVSAAALFVTMLSQFWGRRSVAWGRRRVLLTSLSLALVAGGLFSAAVALRAAGIVGAVAASAAIVAARGPFFGSAVAAIPPTGQALIAEITPDEASRVRGMAAFSGSVQLSIMIGSVVSSALAAWWIFAPVHATPWFILIALVVAWRWVPRDATVASAAGRLRGLRRRAEGADAATDRALPPRVSWFDPRLRAWIGVGLGTFFTAGVVQITMGFLAQDRLALPAQTAVSVTGLMLLANAAGAMITQLLVVPRLRWSPQRLLRTGTLLGLIALIALAAAPSAWLLAVSTFALGVSSGLSGPGFTAGGSLAVTAAEQGGVAGVLNATGSMTWIVAPVTATALYGWQPLAPFVLSLVVLSISTLLAWTRLERRRATIA</sequence>
<dbReference type="RefSeq" id="WP_006549284.1">
    <property type="nucleotide sequence ID" value="NZ_JADNGB010000003.1"/>
</dbReference>
<feature type="domain" description="Major facilitator superfamily (MFS) profile" evidence="6">
    <location>
        <begin position="26"/>
        <end position="435"/>
    </location>
</feature>
<dbReference type="Proteomes" id="UP000234778">
    <property type="component" value="Unassembled WGS sequence"/>
</dbReference>
<dbReference type="Pfam" id="PF07690">
    <property type="entry name" value="MFS_1"/>
    <property type="match status" value="1"/>
</dbReference>
<evidence type="ECO:0000256" key="2">
    <source>
        <dbReference type="ARBA" id="ARBA00022692"/>
    </source>
</evidence>
<feature type="transmembrane region" description="Helical" evidence="5">
    <location>
        <begin position="197"/>
        <end position="213"/>
    </location>
</feature>
<feature type="transmembrane region" description="Helical" evidence="5">
    <location>
        <begin position="291"/>
        <end position="313"/>
    </location>
</feature>
<feature type="transmembrane region" description="Helical" evidence="5">
    <location>
        <begin position="410"/>
        <end position="428"/>
    </location>
</feature>
<dbReference type="GeneID" id="81708942"/>
<keyword evidence="2 5" id="KW-0812">Transmembrane</keyword>
<evidence type="ECO:0000313" key="7">
    <source>
        <dbReference type="EMBL" id="PKY98231.1"/>
    </source>
</evidence>
<evidence type="ECO:0000256" key="4">
    <source>
        <dbReference type="ARBA" id="ARBA00023136"/>
    </source>
</evidence>